<evidence type="ECO:0000313" key="4">
    <source>
        <dbReference type="Proteomes" id="UP000576260"/>
    </source>
</evidence>
<reference evidence="3 4" key="1">
    <citation type="submission" date="2020-09" db="EMBL/GenBank/DDBJ databases">
        <title>Mannheimia bovis sp.nov., isolated from a cow.</title>
        <authorList>
            <person name="Li F."/>
        </authorList>
    </citation>
    <scope>NUCLEOTIDE SEQUENCE [LARGE SCALE GENOMIC DNA]</scope>
    <source>
        <strain evidence="3 4">ZY190616</strain>
    </source>
</reference>
<feature type="compositionally biased region" description="Basic residues" evidence="1">
    <location>
        <begin position="184"/>
        <end position="194"/>
    </location>
</feature>
<dbReference type="InterPro" id="IPR044033">
    <property type="entry name" value="GpV-like_apex"/>
</dbReference>
<evidence type="ECO:0000313" key="3">
    <source>
        <dbReference type="EMBL" id="QNS14576.1"/>
    </source>
</evidence>
<evidence type="ECO:0000259" key="2">
    <source>
        <dbReference type="Pfam" id="PF18352"/>
    </source>
</evidence>
<dbReference type="RefSeq" id="WP_188156222.1">
    <property type="nucleotide sequence ID" value="NZ_CP061280.1"/>
</dbReference>
<dbReference type="KEGG" id="mbos:ICJ55_07375"/>
<name>A0A7H1C0S1_9PAST</name>
<gene>
    <name evidence="3" type="ORF">ICJ55_07375</name>
</gene>
<dbReference type="Gene3D" id="2.40.50.230">
    <property type="entry name" value="Gp5 N-terminal domain"/>
    <property type="match status" value="1"/>
</dbReference>
<dbReference type="Pfam" id="PF18352">
    <property type="entry name" value="Gp138_N"/>
    <property type="match status" value="1"/>
</dbReference>
<dbReference type="InterPro" id="IPR037026">
    <property type="entry name" value="Vgr_OB-fold_dom_sf"/>
</dbReference>
<feature type="domain" description="Phage protein Gp138 N-terminal" evidence="2">
    <location>
        <begin position="15"/>
        <end position="112"/>
    </location>
</feature>
<sequence length="207" mass="21613">MEDINDFLAEINVAIPATIISYSASNMRATVKPSIPKRLSNGETLPAPQIVNVPICFPVADGGKAMITLPLKPNDGVLLVFSHRSIENWLSGSNDSPNDPRMFDLSDAFAMPSVNARSPSADPENLCVMYGAGTIKIASSGDITINAPSTRIIAPQNTIEGNLAVTGNINCDGDVTATGEVSGKGKKLSTHKHTGVQGGNGITGEPE</sequence>
<accession>A0A7H1C0S1</accession>
<proteinExistence type="predicted"/>
<dbReference type="InterPro" id="IPR041599">
    <property type="entry name" value="Gp138_N"/>
</dbReference>
<dbReference type="AlphaFoldDB" id="A0A7H1C0S1"/>
<feature type="compositionally biased region" description="Gly residues" evidence="1">
    <location>
        <begin position="196"/>
        <end position="207"/>
    </location>
</feature>
<keyword evidence="4" id="KW-1185">Reference proteome</keyword>
<dbReference type="Pfam" id="PF18946">
    <property type="entry name" value="Apex"/>
    <property type="match status" value="1"/>
</dbReference>
<organism evidence="3 4">
    <name type="scientific">Mannheimia bovis</name>
    <dbReference type="NCBI Taxonomy" id="2770636"/>
    <lineage>
        <taxon>Bacteria</taxon>
        <taxon>Pseudomonadati</taxon>
        <taxon>Pseudomonadota</taxon>
        <taxon>Gammaproteobacteria</taxon>
        <taxon>Pasteurellales</taxon>
        <taxon>Pasteurellaceae</taxon>
        <taxon>Mannheimia</taxon>
    </lineage>
</organism>
<dbReference type="EMBL" id="CP061280">
    <property type="protein sequence ID" value="QNS14576.1"/>
    <property type="molecule type" value="Genomic_DNA"/>
</dbReference>
<protein>
    <submittedName>
        <fullName evidence="3">Phage baseplate protein</fullName>
    </submittedName>
</protein>
<feature type="region of interest" description="Disordered" evidence="1">
    <location>
        <begin position="179"/>
        <end position="207"/>
    </location>
</feature>
<dbReference type="Proteomes" id="UP000576260">
    <property type="component" value="Chromosome"/>
</dbReference>
<evidence type="ECO:0000256" key="1">
    <source>
        <dbReference type="SAM" id="MobiDB-lite"/>
    </source>
</evidence>